<proteinExistence type="predicted"/>
<reference evidence="1" key="1">
    <citation type="journal article" date="2014" name="Front. Microbiol.">
        <title>High frequency of phylogenetically diverse reductive dehalogenase-homologous genes in deep subseafloor sedimentary metagenomes.</title>
        <authorList>
            <person name="Kawai M."/>
            <person name="Futagami T."/>
            <person name="Toyoda A."/>
            <person name="Takaki Y."/>
            <person name="Nishi S."/>
            <person name="Hori S."/>
            <person name="Arai W."/>
            <person name="Tsubouchi T."/>
            <person name="Morono Y."/>
            <person name="Uchiyama I."/>
            <person name="Ito T."/>
            <person name="Fujiyama A."/>
            <person name="Inagaki F."/>
            <person name="Takami H."/>
        </authorList>
    </citation>
    <scope>NUCLEOTIDE SEQUENCE</scope>
    <source>
        <strain evidence="1">Expedition CK06-06</strain>
    </source>
</reference>
<organism evidence="1">
    <name type="scientific">marine sediment metagenome</name>
    <dbReference type="NCBI Taxonomy" id="412755"/>
    <lineage>
        <taxon>unclassified sequences</taxon>
        <taxon>metagenomes</taxon>
        <taxon>ecological metagenomes</taxon>
    </lineage>
</organism>
<dbReference type="AlphaFoldDB" id="X1FHT0"/>
<evidence type="ECO:0000313" key="1">
    <source>
        <dbReference type="EMBL" id="GAH45216.1"/>
    </source>
</evidence>
<dbReference type="EMBL" id="BARU01011478">
    <property type="protein sequence ID" value="GAH45216.1"/>
    <property type="molecule type" value="Genomic_DNA"/>
</dbReference>
<protein>
    <submittedName>
        <fullName evidence="1">Uncharacterized protein</fullName>
    </submittedName>
</protein>
<sequence>VFTSNIIEALMNNIDDVTYLKIVEAESLLLGESNRHIDKAWVYYNKAQGLWNNGKLQSAISYYAKVIGKVKDALK</sequence>
<feature type="non-terminal residue" evidence="1">
    <location>
        <position position="1"/>
    </location>
</feature>
<gene>
    <name evidence="1" type="ORF">S03H2_21536</name>
</gene>
<accession>X1FHT0</accession>
<comment type="caution">
    <text evidence="1">The sequence shown here is derived from an EMBL/GenBank/DDBJ whole genome shotgun (WGS) entry which is preliminary data.</text>
</comment>
<name>X1FHT0_9ZZZZ</name>